<feature type="non-terminal residue" evidence="1">
    <location>
        <position position="1"/>
    </location>
</feature>
<dbReference type="PANTHER" id="PTHR40590:SF1">
    <property type="entry name" value="CYTOPLASMIC PROTEIN"/>
    <property type="match status" value="1"/>
</dbReference>
<dbReference type="InterPro" id="IPR047111">
    <property type="entry name" value="YbaP-like"/>
</dbReference>
<dbReference type="CDD" id="cd14789">
    <property type="entry name" value="Tiki"/>
    <property type="match status" value="1"/>
</dbReference>
<dbReference type="InterPro" id="IPR002816">
    <property type="entry name" value="TraB/PrgY/GumN_fam"/>
</dbReference>
<dbReference type="Proteomes" id="UP000798808">
    <property type="component" value="Unassembled WGS sequence"/>
</dbReference>
<reference evidence="1 2" key="1">
    <citation type="submission" date="2019-02" db="EMBL/GenBank/DDBJ databases">
        <authorList>
            <person name="Goldberg S.R."/>
            <person name="Haltli B.A."/>
            <person name="Correa H."/>
            <person name="Russell K.G."/>
        </authorList>
    </citation>
    <scope>NUCLEOTIDE SEQUENCE [LARGE SCALE GENOMIC DNA]</scope>
    <source>
        <strain evidence="1 2">JCM 16186</strain>
    </source>
</reference>
<evidence type="ECO:0000313" key="2">
    <source>
        <dbReference type="Proteomes" id="UP000798808"/>
    </source>
</evidence>
<sequence length="1124" mass="130598">GNGLKSPSYLFGTMHVKDARAFNFSDSVLYAIEKTDYFALELQPDSMLNNVFNKYFEDDQTFRHLFDDNEYEKLNERFKEEKGFDLDKLNIKNPILIRSLLTPSDSKPDDKQTFVDAYLYGIAKTLQKEVFGLEKVEDQTDIFFGASREEQKQELMEVLESNTEDYRRSLDYMTDVYSRGNIEEIQRMVEQYGIMDSIMIRRNRVMTNSMKRLMHQSPTFAAVGCAHLPGENGVIHMLRKEGYTVSKVDATFTGVAESYKIDPLKMQWHDFRDEELGYALKMPGIPIPADIFPGLNMMMYPDLISETGFFVMTIDLRGASKTVNREEIVDKMVDGFKEKSGFEVTQKREVTKNGMPATEVIGESATEHMILHITIKNNIVYCQYVNRKETEPDKDYVNYFFSSLRTFEPQRLKAAEWQAYSNKDAAFKALFPIPPKETQRTYEESNNKLDLIISTDIRNMSNYMVAYNDYPLGYYLDDRQEVFKSLVEEYNTVGNLLSEPDTIWLQGVEGREYEVMLADKYYTVCRVYIRGNRVYKVLHQNLNENERHLRQNHFLDSFEFIPFDDEELEEHTPDGENFKLKIFPQRQVSVDSAVDHTWYTANTTTYTLKDGKTGGVYSLEFSELKDFFKVTHLDSFYTRIIDDNILGWTDSLVSSKDVVLNGAPGKEVVAINKYNQQKTRYRFWLDDKKLFYMAAYVAEEALFNNASNTFFNSYTRPKKLSSFDVYASKADKIIKGLKSADSTVYQASLGAFNYYEFTREDLPLLYEGLNTTYADDSIEGGARCKMIEELADIGEPSSLRFLKKLYENKKTNDIIKAHILSSAIKFPNDEGLEVFLELFINHTPAQLGKKDWAVFRTFTDSLDLAVRHFDKLLELMENEEYRSNILSIASGMAESDSTQQVALIAGQLDQLTRFAFEDLNSYIEIVDADTSEYNYHYDPNITQYLRLANSIKNKSFASKFTEQLLASKITGWMRTRAVTAQIFNDIEVDDKLLDELLTAMDTRYSIMESLVKAGKTNKIPKKYRSQQEFARTCFYEFMTYEDEVPDQVELLGHLVIDDTKVYVFSFWYNYDQDEKYIGLSGFYPVGSSTLDFEGHQSYTPYEYLREDWKEQARLYIEDLKEYGY</sequence>
<accession>A0ABW9S0W7</accession>
<dbReference type="EMBL" id="SMLW01000679">
    <property type="protein sequence ID" value="MTI29120.1"/>
    <property type="molecule type" value="Genomic_DNA"/>
</dbReference>
<comment type="caution">
    <text evidence="1">The sequence shown here is derived from an EMBL/GenBank/DDBJ whole genome shotgun (WGS) entry which is preliminary data.</text>
</comment>
<proteinExistence type="predicted"/>
<name>A0ABW9S0W7_9BACT</name>
<dbReference type="RefSeq" id="WP_155177405.1">
    <property type="nucleotide sequence ID" value="NZ_SMLW01000679.1"/>
</dbReference>
<dbReference type="Pfam" id="PF01963">
    <property type="entry name" value="TraB_PrgY_gumN"/>
    <property type="match status" value="1"/>
</dbReference>
<evidence type="ECO:0000313" key="1">
    <source>
        <dbReference type="EMBL" id="MTI29120.1"/>
    </source>
</evidence>
<keyword evidence="2" id="KW-1185">Reference proteome</keyword>
<organism evidence="1 2">
    <name type="scientific">Fulvivirga kasyanovii</name>
    <dbReference type="NCBI Taxonomy" id="396812"/>
    <lineage>
        <taxon>Bacteria</taxon>
        <taxon>Pseudomonadati</taxon>
        <taxon>Bacteroidota</taxon>
        <taxon>Cytophagia</taxon>
        <taxon>Cytophagales</taxon>
        <taxon>Fulvivirgaceae</taxon>
        <taxon>Fulvivirga</taxon>
    </lineage>
</organism>
<protein>
    <submittedName>
        <fullName evidence="1">TraB/GumN family protein</fullName>
    </submittedName>
</protein>
<gene>
    <name evidence="1" type="ORF">E1163_29435</name>
</gene>
<dbReference type="PANTHER" id="PTHR40590">
    <property type="entry name" value="CYTOPLASMIC PROTEIN-RELATED"/>
    <property type="match status" value="1"/>
</dbReference>